<keyword evidence="1" id="KW-0732">Signal</keyword>
<accession>A0A7E4ULL5</accession>
<feature type="signal peptide" evidence="1">
    <location>
        <begin position="1"/>
        <end position="17"/>
    </location>
</feature>
<name>A0A7E4ULL5_PANRE</name>
<dbReference type="Proteomes" id="UP000492821">
    <property type="component" value="Unassembled WGS sequence"/>
</dbReference>
<keyword evidence="2" id="KW-1185">Reference proteome</keyword>
<evidence type="ECO:0000313" key="2">
    <source>
        <dbReference type="Proteomes" id="UP000492821"/>
    </source>
</evidence>
<organism evidence="2 3">
    <name type="scientific">Panagrellus redivivus</name>
    <name type="common">Microworm</name>
    <dbReference type="NCBI Taxonomy" id="6233"/>
    <lineage>
        <taxon>Eukaryota</taxon>
        <taxon>Metazoa</taxon>
        <taxon>Ecdysozoa</taxon>
        <taxon>Nematoda</taxon>
        <taxon>Chromadorea</taxon>
        <taxon>Rhabditida</taxon>
        <taxon>Tylenchina</taxon>
        <taxon>Panagrolaimomorpha</taxon>
        <taxon>Panagrolaimoidea</taxon>
        <taxon>Panagrolaimidae</taxon>
        <taxon>Panagrellus</taxon>
    </lineage>
</organism>
<dbReference type="AlphaFoldDB" id="A0A7E4ULL5"/>
<evidence type="ECO:0000313" key="3">
    <source>
        <dbReference type="WBParaSite" id="Pan_g10215.t1"/>
    </source>
</evidence>
<protein>
    <submittedName>
        <fullName evidence="3">BPI1 domain-containing protein</fullName>
    </submittedName>
</protein>
<dbReference type="WBParaSite" id="Pan_g10215.t1">
    <property type="protein sequence ID" value="Pan_g10215.t1"/>
    <property type="gene ID" value="Pan_g10215"/>
</dbReference>
<reference evidence="3" key="2">
    <citation type="submission" date="2020-10" db="UniProtKB">
        <authorList>
            <consortium name="WormBaseParasite"/>
        </authorList>
    </citation>
    <scope>IDENTIFICATION</scope>
</reference>
<sequence>MLFAQLTLILVFHRIKAIEIAREVEGGVELLSPGKIELILPEEPSFTIKSPGSFIGKAKMCYAAQTTINKKQVMKKLSFVFMIIIDLDTTTMLNIALQRHVFS</sequence>
<reference evidence="2" key="1">
    <citation type="journal article" date="2013" name="Genetics">
        <title>The draft genome and transcriptome of Panagrellus redivivus are shaped by the harsh demands of a free-living lifestyle.</title>
        <authorList>
            <person name="Srinivasan J."/>
            <person name="Dillman A.R."/>
            <person name="Macchietto M.G."/>
            <person name="Heikkinen L."/>
            <person name="Lakso M."/>
            <person name="Fracchia K.M."/>
            <person name="Antoshechkin I."/>
            <person name="Mortazavi A."/>
            <person name="Wong G."/>
            <person name="Sternberg P.W."/>
        </authorList>
    </citation>
    <scope>NUCLEOTIDE SEQUENCE [LARGE SCALE GENOMIC DNA]</scope>
    <source>
        <strain evidence="2">MT8872</strain>
    </source>
</reference>
<evidence type="ECO:0000256" key="1">
    <source>
        <dbReference type="SAM" id="SignalP"/>
    </source>
</evidence>
<feature type="chain" id="PRO_5028812993" evidence="1">
    <location>
        <begin position="18"/>
        <end position="103"/>
    </location>
</feature>
<proteinExistence type="predicted"/>